<evidence type="ECO:0000259" key="11">
    <source>
        <dbReference type="Pfam" id="PF00593"/>
    </source>
</evidence>
<evidence type="ECO:0000256" key="6">
    <source>
        <dbReference type="ARBA" id="ARBA00023077"/>
    </source>
</evidence>
<comment type="similarity">
    <text evidence="10">Belongs to the TonB-dependent receptor family.</text>
</comment>
<dbReference type="EMBL" id="DSKY01000014">
    <property type="protein sequence ID" value="HDY59063.1"/>
    <property type="molecule type" value="Genomic_DNA"/>
</dbReference>
<dbReference type="InterPro" id="IPR036942">
    <property type="entry name" value="Beta-barrel_TonB_sf"/>
</dbReference>
<keyword evidence="2 10" id="KW-0813">Transport</keyword>
<evidence type="ECO:0000313" key="12">
    <source>
        <dbReference type="EMBL" id="HDY59063.1"/>
    </source>
</evidence>
<keyword evidence="5" id="KW-0732">Signal</keyword>
<accession>A0A7V0Z5P3</accession>
<dbReference type="InterPro" id="IPR000531">
    <property type="entry name" value="Beta-barrel_TonB"/>
</dbReference>
<evidence type="ECO:0000256" key="2">
    <source>
        <dbReference type="ARBA" id="ARBA00022448"/>
    </source>
</evidence>
<evidence type="ECO:0000256" key="4">
    <source>
        <dbReference type="ARBA" id="ARBA00022692"/>
    </source>
</evidence>
<dbReference type="SUPFAM" id="SSF49464">
    <property type="entry name" value="Carboxypeptidase regulatory domain-like"/>
    <property type="match status" value="1"/>
</dbReference>
<dbReference type="PANTHER" id="PTHR30069:SF29">
    <property type="entry name" value="HEMOGLOBIN AND HEMOGLOBIN-HAPTOGLOBIN-BINDING PROTEIN 1-RELATED"/>
    <property type="match status" value="1"/>
</dbReference>
<dbReference type="GO" id="GO:0015344">
    <property type="term" value="F:siderophore uptake transmembrane transporter activity"/>
    <property type="evidence" value="ECO:0007669"/>
    <property type="project" value="TreeGrafter"/>
</dbReference>
<feature type="domain" description="TonB-dependent receptor-like beta-barrel" evidence="11">
    <location>
        <begin position="346"/>
        <end position="689"/>
    </location>
</feature>
<evidence type="ECO:0000256" key="1">
    <source>
        <dbReference type="ARBA" id="ARBA00004571"/>
    </source>
</evidence>
<keyword evidence="6" id="KW-0798">TonB box</keyword>
<organism evidence="12">
    <name type="scientific">candidate division WOR-3 bacterium</name>
    <dbReference type="NCBI Taxonomy" id="2052148"/>
    <lineage>
        <taxon>Bacteria</taxon>
        <taxon>Bacteria division WOR-3</taxon>
    </lineage>
</organism>
<gene>
    <name evidence="12" type="ORF">ENP86_05880</name>
</gene>
<keyword evidence="9 10" id="KW-0998">Cell outer membrane</keyword>
<dbReference type="Pfam" id="PF13715">
    <property type="entry name" value="CarbopepD_reg_2"/>
    <property type="match status" value="1"/>
</dbReference>
<evidence type="ECO:0000256" key="7">
    <source>
        <dbReference type="ARBA" id="ARBA00023136"/>
    </source>
</evidence>
<evidence type="ECO:0000256" key="8">
    <source>
        <dbReference type="ARBA" id="ARBA00023170"/>
    </source>
</evidence>
<keyword evidence="4 10" id="KW-0812">Transmembrane</keyword>
<dbReference type="PANTHER" id="PTHR30069">
    <property type="entry name" value="TONB-DEPENDENT OUTER MEMBRANE RECEPTOR"/>
    <property type="match status" value="1"/>
</dbReference>
<dbReference type="Gene3D" id="2.170.130.10">
    <property type="entry name" value="TonB-dependent receptor, plug domain"/>
    <property type="match status" value="1"/>
</dbReference>
<reference evidence="12" key="1">
    <citation type="journal article" date="2020" name="mSystems">
        <title>Genome- and Community-Level Interaction Insights into Carbon Utilization and Element Cycling Functions of Hydrothermarchaeota in Hydrothermal Sediment.</title>
        <authorList>
            <person name="Zhou Z."/>
            <person name="Liu Y."/>
            <person name="Xu W."/>
            <person name="Pan J."/>
            <person name="Luo Z.H."/>
            <person name="Li M."/>
        </authorList>
    </citation>
    <scope>NUCLEOTIDE SEQUENCE [LARGE SCALE GENOMIC DNA]</scope>
    <source>
        <strain evidence="12">SpSt-258</strain>
    </source>
</reference>
<proteinExistence type="inferred from homology"/>
<dbReference type="GO" id="GO:0044718">
    <property type="term" value="P:siderophore transmembrane transport"/>
    <property type="evidence" value="ECO:0007669"/>
    <property type="project" value="TreeGrafter"/>
</dbReference>
<evidence type="ECO:0000256" key="10">
    <source>
        <dbReference type="PROSITE-ProRule" id="PRU01360"/>
    </source>
</evidence>
<dbReference type="InterPro" id="IPR008969">
    <property type="entry name" value="CarboxyPept-like_regulatory"/>
</dbReference>
<keyword evidence="7 10" id="KW-0472">Membrane</keyword>
<evidence type="ECO:0000256" key="5">
    <source>
        <dbReference type="ARBA" id="ARBA00022729"/>
    </source>
</evidence>
<sequence length="844" mass="97314">MPNFLLMVFLFSGITGKIQGVVRDEDTREPIPLADVIILNTEMGSATDDNGNFYILNVPSGRYTIEVSCLGYQTKRIENVVVEVDQTTRLNITLKRTAIEIAPVTVYGETPAIKKDYVATTQIVRKAEIAALPVDYTPTIITFQAAVAHTDTALHVRGGRATEVQYMIDDVPIIDPQTGDLAINISKGIIDEVLFLPGGFDVEYGRAMSGVVNMIAERPQKKFQGRVYAKTEKIMPFYYDFGYENYQSTVHLPATNNLQGLLSMDIMQTNDWDPRLYILPHKQRDDYAFYTKWLFAPAGKIKCSFSGAKSRSQFDRYSGPDPFFKFHLDHYRSDMRKGDLGALNINYLPDERKLLNLTISRLYTVRTYGVREKGDYGIFDDFVFRDYRTLKWPYASHRNPFGVTYHKVISEGDYPQYQEKSSEVYNLSLKTNLQIHQYHELRIGTEYIYQTLGNFTYFVCGDTLNPITDDYQHQPKEYSVYVQDNIDYKGFYAKLGARYDYWAVDVEGVKPKKNISPRIGCSFLVTEKFLFRANIGRYIQPPLYDYVYSYYGILPLAPQYYNYISLVGNPELTPEKTMSYEIGFQGLVKENFTGTMNLFYKDVSDLTGTRYVVALPLGYFQYYNMEYANIKGIETIWEYNNKFFSGKISYTLSWARGTSSYAGEYADTSITKPAQDYYLNFDQRHRLFIQGALKGPLKTTIYLLLYFGNGFPYTPPGYLGKYEERNIFHLPFQRQIDCVIAKQFNIGRTSFNIQMEVINLLDQRYEVAPHYPLMKVENINAEDFNDYIPITNPYYSPAADFNHDGIITPYETFHSFRNLIIATDDWIAAYTAPRRARIGITINL</sequence>
<protein>
    <submittedName>
        <fullName evidence="12">TonB-dependent receptor</fullName>
    </submittedName>
</protein>
<evidence type="ECO:0000256" key="3">
    <source>
        <dbReference type="ARBA" id="ARBA00022452"/>
    </source>
</evidence>
<keyword evidence="8 12" id="KW-0675">Receptor</keyword>
<dbReference type="InterPro" id="IPR039426">
    <property type="entry name" value="TonB-dep_rcpt-like"/>
</dbReference>
<dbReference type="GO" id="GO:0009279">
    <property type="term" value="C:cell outer membrane"/>
    <property type="evidence" value="ECO:0007669"/>
    <property type="project" value="UniProtKB-SubCell"/>
</dbReference>
<comment type="subcellular location">
    <subcellularLocation>
        <location evidence="1 10">Cell outer membrane</location>
        <topology evidence="1 10">Multi-pass membrane protein</topology>
    </subcellularLocation>
</comment>
<dbReference type="PROSITE" id="PS52016">
    <property type="entry name" value="TONB_DEPENDENT_REC_3"/>
    <property type="match status" value="1"/>
</dbReference>
<name>A0A7V0Z5P3_UNCW3</name>
<evidence type="ECO:0000256" key="9">
    <source>
        <dbReference type="ARBA" id="ARBA00023237"/>
    </source>
</evidence>
<dbReference type="SUPFAM" id="SSF56935">
    <property type="entry name" value="Porins"/>
    <property type="match status" value="1"/>
</dbReference>
<dbReference type="Pfam" id="PF00593">
    <property type="entry name" value="TonB_dep_Rec_b-barrel"/>
    <property type="match status" value="1"/>
</dbReference>
<dbReference type="Gene3D" id="2.40.170.20">
    <property type="entry name" value="TonB-dependent receptor, beta-barrel domain"/>
    <property type="match status" value="1"/>
</dbReference>
<dbReference type="InterPro" id="IPR037066">
    <property type="entry name" value="Plug_dom_sf"/>
</dbReference>
<dbReference type="AlphaFoldDB" id="A0A7V0Z5P3"/>
<comment type="caution">
    <text evidence="12">The sequence shown here is derived from an EMBL/GenBank/DDBJ whole genome shotgun (WGS) entry which is preliminary data.</text>
</comment>
<dbReference type="Gene3D" id="2.60.40.1120">
    <property type="entry name" value="Carboxypeptidase-like, regulatory domain"/>
    <property type="match status" value="1"/>
</dbReference>
<keyword evidence="3 10" id="KW-1134">Transmembrane beta strand</keyword>